<feature type="compositionally biased region" description="Polar residues" evidence="1">
    <location>
        <begin position="309"/>
        <end position="322"/>
    </location>
</feature>
<reference evidence="3 4" key="1">
    <citation type="submission" date="2017-09" db="EMBL/GenBank/DDBJ databases">
        <title>Depth-based differentiation of microbial function through sediment-hosted aquifers and enrichment of novel symbionts in the deep terrestrial subsurface.</title>
        <authorList>
            <person name="Probst A.J."/>
            <person name="Ladd B."/>
            <person name="Jarett J.K."/>
            <person name="Geller-Mcgrath D.E."/>
            <person name="Sieber C.M."/>
            <person name="Emerson J.B."/>
            <person name="Anantharaman K."/>
            <person name="Thomas B.C."/>
            <person name="Malmstrom R."/>
            <person name="Stieglmeier M."/>
            <person name="Klingl A."/>
            <person name="Woyke T."/>
            <person name="Ryan C.M."/>
            <person name="Banfield J.F."/>
        </authorList>
    </citation>
    <scope>NUCLEOTIDE SEQUENCE [LARGE SCALE GENOMIC DNA]</scope>
    <source>
        <strain evidence="3">CG11_big_fil_rev_8_21_14_0_20_42_13</strain>
    </source>
</reference>
<sequence>MKIIHTGIILTSSIFLFSIADLSFAGVAGSRHDMYFLSKGTDPNPCAYCHIPHNAAGDKIWSDWANEAQLTSGPSTTIGNMCYTCHDGTASYRGLNSVFNLSLQQHKISAGRDCDMCHSVHDNTNGQFMNIAGKQNSYCAACHDAAVNAGGLGDHVSYPANHPNCGGCHGVFELDSLGANGDDASCHLCHAKAHGAVNYTAGSITNPILKSNNTDSQYCGLCHPDLVQANSGGSKHPANTSGSAYGKITCQSCHDPHQPGITNQLYLLTDSNIDSQMCIDCHNGSSGPDIGHSHPNQVSFGTIVPVDASPQTGTPPGNQINDNDYDDGHSDPDTYPDYPANSASMICETCHSVHRKADNAGIKLLRITNTNSALCLNCHTDK</sequence>
<dbReference type="Gene3D" id="1.10.1130.10">
    <property type="entry name" value="Flavocytochrome C3, Chain A"/>
    <property type="match status" value="2"/>
</dbReference>
<gene>
    <name evidence="3" type="ORF">COV72_02545</name>
</gene>
<evidence type="ECO:0000313" key="4">
    <source>
        <dbReference type="Proteomes" id="UP000229641"/>
    </source>
</evidence>
<dbReference type="Pfam" id="PF09699">
    <property type="entry name" value="Paired_CXXCH_1"/>
    <property type="match status" value="2"/>
</dbReference>
<dbReference type="InterPro" id="IPR036280">
    <property type="entry name" value="Multihaem_cyt_sf"/>
</dbReference>
<dbReference type="Proteomes" id="UP000229641">
    <property type="component" value="Unassembled WGS sequence"/>
</dbReference>
<dbReference type="CDD" id="cd08168">
    <property type="entry name" value="Cytochrom_C3"/>
    <property type="match status" value="1"/>
</dbReference>
<dbReference type="EMBL" id="PCWA01000035">
    <property type="protein sequence ID" value="PIQ89522.1"/>
    <property type="molecule type" value="Genomic_DNA"/>
</dbReference>
<protein>
    <recommendedName>
        <fullName evidence="2">Doubled CXXCH motif domain-containing protein</fullName>
    </recommendedName>
</protein>
<feature type="domain" description="Doubled CXXCH motif" evidence="2">
    <location>
        <begin position="346"/>
        <end position="382"/>
    </location>
</feature>
<evidence type="ECO:0000259" key="2">
    <source>
        <dbReference type="Pfam" id="PF09699"/>
    </source>
</evidence>
<evidence type="ECO:0000256" key="1">
    <source>
        <dbReference type="SAM" id="MobiDB-lite"/>
    </source>
</evidence>
<feature type="region of interest" description="Disordered" evidence="1">
    <location>
        <begin position="304"/>
        <end position="337"/>
    </location>
</feature>
<feature type="domain" description="Doubled CXXCH motif" evidence="2">
    <location>
        <begin position="106"/>
        <end position="146"/>
    </location>
</feature>
<comment type="caution">
    <text evidence="3">The sequence shown here is derived from an EMBL/GenBank/DDBJ whole genome shotgun (WGS) entry which is preliminary data.</text>
</comment>
<name>A0A2H0LYS3_9BACT</name>
<dbReference type="InterPro" id="IPR010177">
    <property type="entry name" value="Paired_CXXCH_1"/>
</dbReference>
<accession>A0A2H0LYS3</accession>
<proteinExistence type="predicted"/>
<dbReference type="AlphaFoldDB" id="A0A2H0LYS3"/>
<organism evidence="3 4">
    <name type="scientific">Candidatus Ghiorseimicrobium undicola</name>
    <dbReference type="NCBI Taxonomy" id="1974746"/>
    <lineage>
        <taxon>Bacteria</taxon>
        <taxon>Pseudomonadati</taxon>
        <taxon>Candidatus Omnitrophota</taxon>
        <taxon>Candidatus Ghiorseimicrobium</taxon>
    </lineage>
</organism>
<dbReference type="SUPFAM" id="SSF48695">
    <property type="entry name" value="Multiheme cytochromes"/>
    <property type="match status" value="1"/>
</dbReference>
<evidence type="ECO:0000313" key="3">
    <source>
        <dbReference type="EMBL" id="PIQ89522.1"/>
    </source>
</evidence>